<dbReference type="InterPro" id="IPR046819">
    <property type="entry name" value="MmeI_hel"/>
</dbReference>
<proteinExistence type="predicted"/>
<dbReference type="GO" id="GO:0009007">
    <property type="term" value="F:site-specific DNA-methyltransferase (adenine-specific) activity"/>
    <property type="evidence" value="ECO:0007669"/>
    <property type="project" value="UniProtKB-EC"/>
</dbReference>
<evidence type="ECO:0000256" key="3">
    <source>
        <dbReference type="ARBA" id="ARBA00022679"/>
    </source>
</evidence>
<gene>
    <name evidence="8" type="ORF">E6Q60_04785</name>
</gene>
<keyword evidence="3 8" id="KW-0808">Transferase</keyword>
<keyword evidence="2 8" id="KW-0489">Methyltransferase</keyword>
<comment type="catalytic activity">
    <reaction evidence="4">
        <text>a 2'-deoxyadenosine in DNA + S-adenosyl-L-methionine = an N(6)-methyl-2'-deoxyadenosine in DNA + S-adenosyl-L-homocysteine + H(+)</text>
        <dbReference type="Rhea" id="RHEA:15197"/>
        <dbReference type="Rhea" id="RHEA-COMP:12418"/>
        <dbReference type="Rhea" id="RHEA-COMP:12419"/>
        <dbReference type="ChEBI" id="CHEBI:15378"/>
        <dbReference type="ChEBI" id="CHEBI:57856"/>
        <dbReference type="ChEBI" id="CHEBI:59789"/>
        <dbReference type="ChEBI" id="CHEBI:90615"/>
        <dbReference type="ChEBI" id="CHEBI:90616"/>
        <dbReference type="EC" id="2.1.1.72"/>
    </reaction>
</comment>
<sequence>MTPEEFIKIWTKNDLTEKAGAQSYIEDLCELLQIDKPRNSEDFCYEKGAIKDSGGQGWADVWKLDCFAWENKKPGRDLKAALAQLREYAGNLGNPPLLIVCDRERVEIHTAFRGYPDEPRCILLNEIGTPENLQILRWVFTDPDKLKPLKSNAAITAEAAGQFAELAEAMRERGIEPQQVAHFLTQCIFCMFAEDEGLLHASPTGDHEIFTGILKAAHADPNKAASRIKNLFTAMQNKDGIYGNDDIAWFNGGLFKTIAVPPLTETDLNILYRAAEGRDWRAIDPTIFGTLFERGLDPKNRAPLGAHYTDVATINKLIEPLITRPLNAEWQAVKTEIMAVQATASKVKTAAAKKQHSKTAANLYHGYLERLRNFRVLDAACGSGNFLYLAMHALKDLEHIAQLDAEALGLGKQLTIETGTGNVLGLEINEYAAELARVTVWIGDIQWSQRNGREINKNPILSSLDGIQHRDALLNVDGTEAQWPQADVIVGNPPFLGGSKKRGELGDDYFNALAKTFPKERVPGGVDLVCYWFDKARRQIESSQAKAAGLVSTNSIRGGANRTVLDNICQSMSIFEAWPDEDWFDAGTAVRVSLVCFGNAGLITTRLSGEPVALIHADLTAGDGETEMDLTIVKPIEENVGVSFEGTKKYGDFDIPGEQARQWLKLPNPHARPNSEVVKPWVNGMDIARRPSDTWIIDFGTSMNEANATLYEAPFQYIHEHVKSIRKDSRWWLHERPRPEMRSALSSLTRYIVTPRVAKHRLFVWLNVSVLPDTRLNIITRSDDTTFGILHSRFHQIWSLVTCSWHGVGNDPTYNAKSCFETFPFPEGLTPADTNPKSDEEKRALGYKDSDNQARTGEYAAPIPAIIANESQRPAALAIAEAAFKLDQLRSNWLNSPEWVDWVITPEELKAGFPQRPVAKPGHEDELKKRTLTNLYNANPVWLINAHQALDKAVAQAYGWKDYTPDMPDAEILQRLLQLNLQRTGRQSSIQPHHEKR</sequence>
<dbReference type="AlphaFoldDB" id="A0A5C7VXH9"/>
<evidence type="ECO:0000256" key="4">
    <source>
        <dbReference type="ARBA" id="ARBA00047942"/>
    </source>
</evidence>
<feature type="domain" description="MmeI-like N-terminal" evidence="5">
    <location>
        <begin position="3"/>
        <end position="172"/>
    </location>
</feature>
<evidence type="ECO:0000256" key="2">
    <source>
        <dbReference type="ARBA" id="ARBA00022603"/>
    </source>
</evidence>
<dbReference type="PANTHER" id="PTHR33841:SF1">
    <property type="entry name" value="DNA METHYLTRANSFERASE A"/>
    <property type="match status" value="1"/>
</dbReference>
<accession>A0A5C7VXH9</accession>
<evidence type="ECO:0000259" key="6">
    <source>
        <dbReference type="Pfam" id="PF20465"/>
    </source>
</evidence>
<name>A0A5C7VXH9_9PROT</name>
<evidence type="ECO:0000313" key="8">
    <source>
        <dbReference type="EMBL" id="TXI29225.1"/>
    </source>
</evidence>
<dbReference type="PANTHER" id="PTHR33841">
    <property type="entry name" value="DNA METHYLTRANSFERASE YEEA-RELATED"/>
    <property type="match status" value="1"/>
</dbReference>
<organism evidence="8 9">
    <name type="scientific">Nitrosomonas oligotropha</name>
    <dbReference type="NCBI Taxonomy" id="42354"/>
    <lineage>
        <taxon>Bacteria</taxon>
        <taxon>Pseudomonadati</taxon>
        <taxon>Pseudomonadota</taxon>
        <taxon>Betaproteobacteria</taxon>
        <taxon>Nitrosomonadales</taxon>
        <taxon>Nitrosomonadaceae</taxon>
        <taxon>Nitrosomonas</taxon>
    </lineage>
</organism>
<dbReference type="GO" id="GO:0032259">
    <property type="term" value="P:methylation"/>
    <property type="evidence" value="ECO:0007669"/>
    <property type="project" value="UniProtKB-KW"/>
</dbReference>
<dbReference type="Pfam" id="PF20465">
    <property type="entry name" value="MmeI_hel"/>
    <property type="match status" value="1"/>
</dbReference>
<dbReference type="EMBL" id="SSFX01000038">
    <property type="protein sequence ID" value="TXI29225.1"/>
    <property type="molecule type" value="Genomic_DNA"/>
</dbReference>
<evidence type="ECO:0000313" key="9">
    <source>
        <dbReference type="Proteomes" id="UP000321055"/>
    </source>
</evidence>
<reference evidence="8 9" key="1">
    <citation type="submission" date="2018-09" db="EMBL/GenBank/DDBJ databases">
        <title>Metagenome Assembled Genomes from an Advanced Water Purification Facility.</title>
        <authorList>
            <person name="Stamps B.W."/>
            <person name="Spear J.R."/>
        </authorList>
    </citation>
    <scope>NUCLEOTIDE SEQUENCE [LARGE SCALE GENOMIC DNA]</scope>
    <source>
        <strain evidence="8">Bin_54_1</strain>
    </source>
</reference>
<dbReference type="Proteomes" id="UP000321055">
    <property type="component" value="Unassembled WGS sequence"/>
</dbReference>
<evidence type="ECO:0000259" key="5">
    <source>
        <dbReference type="Pfam" id="PF20464"/>
    </source>
</evidence>
<comment type="caution">
    <text evidence="8">The sequence shown here is derived from an EMBL/GenBank/DDBJ whole genome shotgun (WGS) entry which is preliminary data.</text>
</comment>
<dbReference type="Pfam" id="PF20464">
    <property type="entry name" value="MmeI_N"/>
    <property type="match status" value="1"/>
</dbReference>
<protein>
    <recommendedName>
        <fullName evidence="1">site-specific DNA-methyltransferase (adenine-specific)</fullName>
        <ecNumber evidence="1">2.1.1.72</ecNumber>
    </recommendedName>
</protein>
<dbReference type="SUPFAM" id="SSF53335">
    <property type="entry name" value="S-adenosyl-L-methionine-dependent methyltransferases"/>
    <property type="match status" value="1"/>
</dbReference>
<dbReference type="InterPro" id="IPR046817">
    <property type="entry name" value="MmeI_N"/>
</dbReference>
<dbReference type="Pfam" id="PF20473">
    <property type="entry name" value="MmeI_Mtase"/>
    <property type="match status" value="1"/>
</dbReference>
<dbReference type="InterPro" id="IPR029063">
    <property type="entry name" value="SAM-dependent_MTases_sf"/>
</dbReference>
<dbReference type="Gene3D" id="3.40.50.150">
    <property type="entry name" value="Vaccinia Virus protein VP39"/>
    <property type="match status" value="1"/>
</dbReference>
<dbReference type="InterPro" id="IPR050953">
    <property type="entry name" value="N4_N6_ade-DNA_methylase"/>
</dbReference>
<dbReference type="EC" id="2.1.1.72" evidence="1"/>
<dbReference type="InterPro" id="IPR046816">
    <property type="entry name" value="MmeI_Mtase"/>
</dbReference>
<dbReference type="InterPro" id="IPR002052">
    <property type="entry name" value="DNA_methylase_N6_adenine_CS"/>
</dbReference>
<evidence type="ECO:0000259" key="7">
    <source>
        <dbReference type="Pfam" id="PF20473"/>
    </source>
</evidence>
<dbReference type="PROSITE" id="PS00092">
    <property type="entry name" value="N6_MTASE"/>
    <property type="match status" value="1"/>
</dbReference>
<feature type="domain" description="MmeI-like DNA-methyltransferase" evidence="7">
    <location>
        <begin position="364"/>
        <end position="584"/>
    </location>
</feature>
<dbReference type="GO" id="GO:0003676">
    <property type="term" value="F:nucleic acid binding"/>
    <property type="evidence" value="ECO:0007669"/>
    <property type="project" value="InterPro"/>
</dbReference>
<feature type="domain" description="MmeI-like helicase spacer" evidence="6">
    <location>
        <begin position="179"/>
        <end position="255"/>
    </location>
</feature>
<evidence type="ECO:0000256" key="1">
    <source>
        <dbReference type="ARBA" id="ARBA00011900"/>
    </source>
</evidence>